<organism evidence="9 10">
    <name type="scientific">Brettanomyces naardenensis</name>
    <name type="common">Yeast</name>
    <dbReference type="NCBI Taxonomy" id="13370"/>
    <lineage>
        <taxon>Eukaryota</taxon>
        <taxon>Fungi</taxon>
        <taxon>Dikarya</taxon>
        <taxon>Ascomycota</taxon>
        <taxon>Saccharomycotina</taxon>
        <taxon>Pichiomycetes</taxon>
        <taxon>Pichiales</taxon>
        <taxon>Pichiaceae</taxon>
        <taxon>Brettanomyces</taxon>
    </lineage>
</organism>
<evidence type="ECO:0000256" key="7">
    <source>
        <dbReference type="SAM" id="MobiDB-lite"/>
    </source>
</evidence>
<feature type="compositionally biased region" description="Polar residues" evidence="7">
    <location>
        <begin position="633"/>
        <end position="648"/>
    </location>
</feature>
<evidence type="ECO:0000256" key="1">
    <source>
        <dbReference type="ARBA" id="ARBA00004123"/>
    </source>
</evidence>
<feature type="region of interest" description="Disordered" evidence="7">
    <location>
        <begin position="237"/>
        <end position="292"/>
    </location>
</feature>
<keyword evidence="10" id="KW-1185">Reference proteome</keyword>
<dbReference type="OrthoDB" id="10006572at2759"/>
<dbReference type="Proteomes" id="UP000290900">
    <property type="component" value="Unassembled WGS sequence"/>
</dbReference>
<feature type="region of interest" description="Disordered" evidence="7">
    <location>
        <begin position="710"/>
        <end position="746"/>
    </location>
</feature>
<dbReference type="PRINTS" id="PR00065">
    <property type="entry name" value="TEADOMAIN"/>
</dbReference>
<sequence length="765" mass="83930">MTPPATLTRVKREPDDALHTVTPSQPSRRPMVVDVSLDDSGKQLYSLRKTRTSRNVPFGASPPPSVLGKRKHTWVEESPTLHRRDDSKGDKESFAEDDDDNTSVAATSSSSSSHRPSKRRRRISSDKENRAPDEIWSPDVETAFAEALAIIPKQGLHKIKISGCAKGRNELISDYILAKTGKARSRKQVSSHIQVIKNLHKDPAIIDLIVNGPQISADVSRKFDEVFSQISLAKSLGPQEQRDLTEDSIISGSTAQGGSPRRREENDNTQRAKSISPRTALSPPPPPASLKRVDISVKRFRFNYINMNDPPRSHNFSVLPAADAMQPPLRIRTNADLTFRFPRFFELIDAIKAELPDTGKDETFSSSLSIPPVPILHGMVKMTTPPMDRDLSDGQYNAGTVVQLTRLPASDARFCCLSLIYSFGRLILSTFEKLETKGSRKGDRRDVTCEIRLGTNYWKDFFAGLRRLLVCKMTDKSELQLLSRAIKGITMKQIVFAVSEDEYKHLVPSHHTMDSIRKTSVRAVLLWEFLRVDDPADAVTTLRRIHLPVSVHAKRAVLPRRGSFGTRKPLGSRRAVENGARAEREERKSAPCSGSSPVSPGPGEPAASPASSAPGSAAAGAASAPPTHVGNASGFSSTPNLGVWNDNSMPDAKQLHPYPESRSVPNSALSLPLHPSGVELGDPIQLSCNMTQSVDNPIGYSVSEMSMAQAESEDPFESQYLNLPTGNSPSSDETEEGGENQMDDSYLGDAHLFDSDGVTSFNMMW</sequence>
<evidence type="ECO:0000313" key="9">
    <source>
        <dbReference type="EMBL" id="VEU20733.1"/>
    </source>
</evidence>
<keyword evidence="5" id="KW-0539">Nucleus</keyword>
<feature type="compositionally biased region" description="Polar residues" evidence="7">
    <location>
        <begin position="719"/>
        <end position="731"/>
    </location>
</feature>
<accession>A0A448YIS5</accession>
<dbReference type="GO" id="GO:0000978">
    <property type="term" value="F:RNA polymerase II cis-regulatory region sequence-specific DNA binding"/>
    <property type="evidence" value="ECO:0007669"/>
    <property type="project" value="TreeGrafter"/>
</dbReference>
<comment type="subcellular location">
    <subcellularLocation>
        <location evidence="1">Nucleus</location>
    </subcellularLocation>
</comment>
<dbReference type="STRING" id="13370.A0A448YIS5"/>
<evidence type="ECO:0000256" key="6">
    <source>
        <dbReference type="PROSITE-ProRule" id="PRU00505"/>
    </source>
</evidence>
<feature type="DNA-binding region" description="TEA" evidence="6">
    <location>
        <begin position="129"/>
        <end position="203"/>
    </location>
</feature>
<dbReference type="InterPro" id="IPR038096">
    <property type="entry name" value="TEA/ATTS_sf"/>
</dbReference>
<dbReference type="InterPro" id="IPR050937">
    <property type="entry name" value="TEC1_TEAD_TF"/>
</dbReference>
<feature type="compositionally biased region" description="Basic and acidic residues" evidence="7">
    <location>
        <begin position="123"/>
        <end position="133"/>
    </location>
</feature>
<proteinExistence type="inferred from homology"/>
<dbReference type="PANTHER" id="PTHR11834">
    <property type="entry name" value="TRANSCRIPTIONAL ENHANCER FACTOR TEF RELATED"/>
    <property type="match status" value="1"/>
</dbReference>
<evidence type="ECO:0000256" key="2">
    <source>
        <dbReference type="ARBA" id="ARBA00008421"/>
    </source>
</evidence>
<dbReference type="Gene3D" id="6.10.20.40">
    <property type="entry name" value="TEA/ATTS domain"/>
    <property type="match status" value="1"/>
</dbReference>
<name>A0A448YIS5_BRENA</name>
<protein>
    <submittedName>
        <fullName evidence="9">DEKNAAC101545</fullName>
    </submittedName>
</protein>
<evidence type="ECO:0000256" key="5">
    <source>
        <dbReference type="ARBA" id="ARBA00023242"/>
    </source>
</evidence>
<keyword evidence="4" id="KW-0804">Transcription</keyword>
<feature type="region of interest" description="Disordered" evidence="7">
    <location>
        <begin position="1"/>
        <end position="134"/>
    </location>
</feature>
<gene>
    <name evidence="9" type="ORF">BRENAR_LOCUS1468</name>
</gene>
<dbReference type="GO" id="GO:0005634">
    <property type="term" value="C:nucleus"/>
    <property type="evidence" value="ECO:0007669"/>
    <property type="project" value="UniProtKB-SubCell"/>
</dbReference>
<feature type="compositionally biased region" description="Basic and acidic residues" evidence="7">
    <location>
        <begin position="574"/>
        <end position="589"/>
    </location>
</feature>
<feature type="compositionally biased region" description="Polar residues" evidence="7">
    <location>
        <begin position="248"/>
        <end position="257"/>
    </location>
</feature>
<dbReference type="EMBL" id="CAACVR010000006">
    <property type="protein sequence ID" value="VEU20733.1"/>
    <property type="molecule type" value="Genomic_DNA"/>
</dbReference>
<evidence type="ECO:0000259" key="8">
    <source>
        <dbReference type="PROSITE" id="PS51088"/>
    </source>
</evidence>
<keyword evidence="3" id="KW-0805">Transcription regulation</keyword>
<dbReference type="InterPro" id="IPR000818">
    <property type="entry name" value="TEA/ATTS_dom"/>
</dbReference>
<dbReference type="InParanoid" id="A0A448YIS5"/>
<evidence type="ECO:0000256" key="4">
    <source>
        <dbReference type="ARBA" id="ARBA00023163"/>
    </source>
</evidence>
<dbReference type="SMART" id="SM00426">
    <property type="entry name" value="TEA"/>
    <property type="match status" value="1"/>
</dbReference>
<reference evidence="9 10" key="1">
    <citation type="submission" date="2018-12" db="EMBL/GenBank/DDBJ databases">
        <authorList>
            <person name="Tiukova I."/>
            <person name="Dainat J."/>
        </authorList>
    </citation>
    <scope>NUCLEOTIDE SEQUENCE [LARGE SCALE GENOMIC DNA]</scope>
</reference>
<feature type="compositionally biased region" description="Basic and acidic residues" evidence="7">
    <location>
        <begin position="73"/>
        <end position="94"/>
    </location>
</feature>
<dbReference type="PANTHER" id="PTHR11834:SF0">
    <property type="entry name" value="PROTEIN SCALLOPED"/>
    <property type="match status" value="1"/>
</dbReference>
<feature type="compositionally biased region" description="Basic and acidic residues" evidence="7">
    <location>
        <begin position="261"/>
        <end position="270"/>
    </location>
</feature>
<feature type="compositionally biased region" description="Acidic residues" evidence="7">
    <location>
        <begin position="732"/>
        <end position="742"/>
    </location>
</feature>
<feature type="region of interest" description="Disordered" evidence="7">
    <location>
        <begin position="560"/>
        <end position="675"/>
    </location>
</feature>
<dbReference type="GO" id="GO:0000981">
    <property type="term" value="F:DNA-binding transcription factor activity, RNA polymerase II-specific"/>
    <property type="evidence" value="ECO:0007669"/>
    <property type="project" value="TreeGrafter"/>
</dbReference>
<dbReference type="PROSITE" id="PS51088">
    <property type="entry name" value="TEA_2"/>
    <property type="match status" value="1"/>
</dbReference>
<comment type="similarity">
    <text evidence="2">Belongs to the TEC1 family.</text>
</comment>
<evidence type="ECO:0000313" key="10">
    <source>
        <dbReference type="Proteomes" id="UP000290900"/>
    </source>
</evidence>
<dbReference type="AlphaFoldDB" id="A0A448YIS5"/>
<evidence type="ECO:0000256" key="3">
    <source>
        <dbReference type="ARBA" id="ARBA00023015"/>
    </source>
</evidence>
<feature type="domain" description="TEA" evidence="8">
    <location>
        <begin position="129"/>
        <end position="203"/>
    </location>
</feature>
<feature type="compositionally biased region" description="Low complexity" evidence="7">
    <location>
        <begin position="604"/>
        <end position="626"/>
    </location>
</feature>
<dbReference type="Pfam" id="PF01285">
    <property type="entry name" value="TEA"/>
    <property type="match status" value="1"/>
</dbReference>
<dbReference type="GO" id="GO:0005667">
    <property type="term" value="C:transcription regulator complex"/>
    <property type="evidence" value="ECO:0007669"/>
    <property type="project" value="TreeGrafter"/>
</dbReference>